<dbReference type="Proteomes" id="UP000078200">
    <property type="component" value="Unassembled WGS sequence"/>
</dbReference>
<reference evidence="1" key="1">
    <citation type="submission" date="2020-05" db="UniProtKB">
        <authorList>
            <consortium name="EnsemblMetazoa"/>
        </authorList>
    </citation>
    <scope>IDENTIFICATION</scope>
    <source>
        <strain evidence="1">TTRI</strain>
    </source>
</reference>
<accession>A0A1A9V2Q5</accession>
<name>A0A1A9V2Q5_GLOAU</name>
<sequence length="102" mass="11970">MQHVRVRVDAHSMLQPPNSPLQDCVDVSTYSALSRSNGNRLYYITTHLHYRIVLICEQPSFALINQVSEKYIFIKDENLVKYYEEILTINMSTITIQHQQQQ</sequence>
<protein>
    <submittedName>
        <fullName evidence="1">Uncharacterized protein</fullName>
    </submittedName>
</protein>
<keyword evidence="2" id="KW-1185">Reference proteome</keyword>
<dbReference type="VEuPathDB" id="VectorBase:GAUT023854"/>
<evidence type="ECO:0000313" key="2">
    <source>
        <dbReference type="Proteomes" id="UP000078200"/>
    </source>
</evidence>
<dbReference type="AlphaFoldDB" id="A0A1A9V2Q5"/>
<proteinExistence type="predicted"/>
<evidence type="ECO:0000313" key="1">
    <source>
        <dbReference type="EnsemblMetazoa" id="GAUT023854-PA"/>
    </source>
</evidence>
<organism evidence="1 2">
    <name type="scientific">Glossina austeni</name>
    <name type="common">Savannah tsetse fly</name>
    <dbReference type="NCBI Taxonomy" id="7395"/>
    <lineage>
        <taxon>Eukaryota</taxon>
        <taxon>Metazoa</taxon>
        <taxon>Ecdysozoa</taxon>
        <taxon>Arthropoda</taxon>
        <taxon>Hexapoda</taxon>
        <taxon>Insecta</taxon>
        <taxon>Pterygota</taxon>
        <taxon>Neoptera</taxon>
        <taxon>Endopterygota</taxon>
        <taxon>Diptera</taxon>
        <taxon>Brachycera</taxon>
        <taxon>Muscomorpha</taxon>
        <taxon>Hippoboscoidea</taxon>
        <taxon>Glossinidae</taxon>
        <taxon>Glossina</taxon>
    </lineage>
</organism>
<dbReference type="EnsemblMetazoa" id="GAUT023854-RA">
    <property type="protein sequence ID" value="GAUT023854-PA"/>
    <property type="gene ID" value="GAUT023854"/>
</dbReference>